<sequence length="139" mass="14500">MSETIYQQAIKALAAAGHGSGRLEHPDGSARLDNPLCGDRISLTVRLEGDVIAAIAHETRACLLCRAAASLVALRAPGRSRAEMDDVAAALEAMLTAAAPPPPAWKELEAFVPVSSHPSRHGCVLLPFKALRAALESSG</sequence>
<dbReference type="GO" id="GO:0051536">
    <property type="term" value="F:iron-sulfur cluster binding"/>
    <property type="evidence" value="ECO:0007669"/>
    <property type="project" value="InterPro"/>
</dbReference>
<dbReference type="GO" id="GO:0016226">
    <property type="term" value="P:iron-sulfur cluster assembly"/>
    <property type="evidence" value="ECO:0007669"/>
    <property type="project" value="InterPro"/>
</dbReference>
<evidence type="ECO:0000259" key="1">
    <source>
        <dbReference type="Pfam" id="PF01592"/>
    </source>
</evidence>
<dbReference type="EMBL" id="MLJW01000210">
    <property type="protein sequence ID" value="OIQ93302.1"/>
    <property type="molecule type" value="Genomic_DNA"/>
</dbReference>
<protein>
    <submittedName>
        <fullName evidence="2">Iron-sulfur cluster assembly scaffold protein IscU</fullName>
    </submittedName>
</protein>
<accession>A0A1J5RB61</accession>
<feature type="domain" description="NIF system FeS cluster assembly NifU N-terminal" evidence="1">
    <location>
        <begin position="18"/>
        <end position="79"/>
    </location>
</feature>
<dbReference type="Gene3D" id="3.90.1010.10">
    <property type="match status" value="1"/>
</dbReference>
<dbReference type="Pfam" id="PF01592">
    <property type="entry name" value="NifU_N"/>
    <property type="match status" value="1"/>
</dbReference>
<dbReference type="InterPro" id="IPR002871">
    <property type="entry name" value="NIF_FeS_clus_asmbl_NifU_N"/>
</dbReference>
<dbReference type="GO" id="GO:0005506">
    <property type="term" value="F:iron ion binding"/>
    <property type="evidence" value="ECO:0007669"/>
    <property type="project" value="InterPro"/>
</dbReference>
<dbReference type="AlphaFoldDB" id="A0A1J5RB61"/>
<name>A0A1J5RB61_9ZZZZ</name>
<evidence type="ECO:0000313" key="2">
    <source>
        <dbReference type="EMBL" id="OIQ93302.1"/>
    </source>
</evidence>
<gene>
    <name evidence="2" type="primary">iscU_14</name>
    <name evidence="2" type="ORF">GALL_247220</name>
</gene>
<proteinExistence type="predicted"/>
<reference evidence="2" key="1">
    <citation type="submission" date="2016-10" db="EMBL/GenBank/DDBJ databases">
        <title>Sequence of Gallionella enrichment culture.</title>
        <authorList>
            <person name="Poehlein A."/>
            <person name="Muehling M."/>
            <person name="Daniel R."/>
        </authorList>
    </citation>
    <scope>NUCLEOTIDE SEQUENCE</scope>
</reference>
<comment type="caution">
    <text evidence="2">The sequence shown here is derived from an EMBL/GenBank/DDBJ whole genome shotgun (WGS) entry which is preliminary data.</text>
</comment>
<dbReference type="CDD" id="cd06664">
    <property type="entry name" value="IscU_like"/>
    <property type="match status" value="1"/>
</dbReference>
<dbReference type="SUPFAM" id="SSF82649">
    <property type="entry name" value="SufE/NifU"/>
    <property type="match status" value="1"/>
</dbReference>
<organism evidence="2">
    <name type="scientific">mine drainage metagenome</name>
    <dbReference type="NCBI Taxonomy" id="410659"/>
    <lineage>
        <taxon>unclassified sequences</taxon>
        <taxon>metagenomes</taxon>
        <taxon>ecological metagenomes</taxon>
    </lineage>
</organism>